<dbReference type="PROSITE" id="PS50297">
    <property type="entry name" value="ANK_REP_REGION"/>
    <property type="match status" value="1"/>
</dbReference>
<evidence type="ECO:0000256" key="3">
    <source>
        <dbReference type="PROSITE-ProRule" id="PRU00023"/>
    </source>
</evidence>
<comment type="caution">
    <text evidence="4">The sequence shown here is derived from an EMBL/GenBank/DDBJ whole genome shotgun (WGS) entry which is preliminary data.</text>
</comment>
<reference evidence="4 5" key="1">
    <citation type="submission" date="2024-02" db="EMBL/GenBank/DDBJ databases">
        <authorList>
            <person name="Chen Y."/>
            <person name="Shah S."/>
            <person name="Dougan E. K."/>
            <person name="Thang M."/>
            <person name="Chan C."/>
        </authorList>
    </citation>
    <scope>NUCLEOTIDE SEQUENCE [LARGE SCALE GENOMIC DNA]</scope>
</reference>
<proteinExistence type="predicted"/>
<protein>
    <submittedName>
        <fullName evidence="4">Uncharacterized protein</fullName>
    </submittedName>
</protein>
<dbReference type="InterPro" id="IPR036770">
    <property type="entry name" value="Ankyrin_rpt-contain_sf"/>
</dbReference>
<dbReference type="PROSITE" id="PS50088">
    <property type="entry name" value="ANK_REPEAT"/>
    <property type="match status" value="1"/>
</dbReference>
<dbReference type="Gene3D" id="1.25.40.20">
    <property type="entry name" value="Ankyrin repeat-containing domain"/>
    <property type="match status" value="1"/>
</dbReference>
<dbReference type="InterPro" id="IPR002110">
    <property type="entry name" value="Ankyrin_rpt"/>
</dbReference>
<dbReference type="EMBL" id="CAXAMN010025628">
    <property type="protein sequence ID" value="CAK9096576.1"/>
    <property type="molecule type" value="Genomic_DNA"/>
</dbReference>
<dbReference type="PANTHER" id="PTHR24161:SF85">
    <property type="entry name" value="PALMITOYLTRANSFERASE HIP14"/>
    <property type="match status" value="1"/>
</dbReference>
<feature type="repeat" description="ANK" evidence="3">
    <location>
        <begin position="218"/>
        <end position="250"/>
    </location>
</feature>
<evidence type="ECO:0000256" key="1">
    <source>
        <dbReference type="ARBA" id="ARBA00022737"/>
    </source>
</evidence>
<dbReference type="PANTHER" id="PTHR24161">
    <property type="entry name" value="ANK_REP_REGION DOMAIN-CONTAINING PROTEIN-RELATED"/>
    <property type="match status" value="1"/>
</dbReference>
<evidence type="ECO:0000313" key="5">
    <source>
        <dbReference type="Proteomes" id="UP001642484"/>
    </source>
</evidence>
<accession>A0ABP0RB81</accession>
<evidence type="ECO:0000256" key="2">
    <source>
        <dbReference type="ARBA" id="ARBA00023043"/>
    </source>
</evidence>
<dbReference type="SUPFAM" id="SSF48403">
    <property type="entry name" value="Ankyrin repeat"/>
    <property type="match status" value="1"/>
</dbReference>
<keyword evidence="1" id="KW-0677">Repeat</keyword>
<keyword evidence="5" id="KW-1185">Reference proteome</keyword>
<name>A0ABP0RB81_9DINO</name>
<evidence type="ECO:0000313" key="4">
    <source>
        <dbReference type="EMBL" id="CAK9096576.1"/>
    </source>
</evidence>
<dbReference type="Proteomes" id="UP001642484">
    <property type="component" value="Unassembled WGS sequence"/>
</dbReference>
<organism evidence="4 5">
    <name type="scientific">Durusdinium trenchii</name>
    <dbReference type="NCBI Taxonomy" id="1381693"/>
    <lineage>
        <taxon>Eukaryota</taxon>
        <taxon>Sar</taxon>
        <taxon>Alveolata</taxon>
        <taxon>Dinophyceae</taxon>
        <taxon>Suessiales</taxon>
        <taxon>Symbiodiniaceae</taxon>
        <taxon>Durusdinium</taxon>
    </lineage>
</organism>
<sequence length="438" mass="47763">MNEDELNAIRKDGPEAAATLLKAAEDGSLEAVLQKKGQARMHQDASISLKIRCPRIVTIPLAIPRRRSGADLRAQDTDALRQEAAATLLKAAKDGTLEAVLSKKGGQDFRTARLVAAVAVGPMHLRRRAGDFNCFEKCDGMVIFSPDDELFGSDPTPTCSPVAHRPPEPFILSNGIRRPRRTAQNMVAHMKMIDFLDEWGFKSDDVNQSGTSDRFPNEKVSPIHVAAQQGDVDVLRLLLAAGADPRTRTSQGRSAQTVAEVADQDGALKLRFDQFLRTMEAKQTWQTLQKDVEGLRQQAAATLLKAAEDGTLQQVLSRRGEEDVEALRQEAAATLLQAAQDGSLEAVLKKKTGPKDLDSLRQEAASTLLRAAEDGTLQAVLSRKTGQAEHGPKKGGEVVWMQDAESLREEAAAILLKAHRACFGHNLTRRTYICLSIV</sequence>
<dbReference type="SMART" id="SM00248">
    <property type="entry name" value="ANK"/>
    <property type="match status" value="1"/>
</dbReference>
<gene>
    <name evidence="4" type="ORF">CCMP2556_LOCUS45910</name>
</gene>
<dbReference type="Pfam" id="PF00023">
    <property type="entry name" value="Ank"/>
    <property type="match status" value="1"/>
</dbReference>
<keyword evidence="2 3" id="KW-0040">ANK repeat</keyword>